<sequence length="145" mass="16518">MKPILSDTANELLSLYDNLNQNNDKFEQKIKITGLREAEGKEKTDKDGKVIVNEFGEVQRWDTKYYITYNSINSSGSHTTSVSQPLFVELEVGKNYIAKGHIEYKVYGDNYNSTPVIVFDKFVSERDNLIEALAIFKDSQNVPKA</sequence>
<keyword evidence="2" id="KW-1185">Reference proteome</keyword>
<comment type="caution">
    <text evidence="1">The sequence shown here is derived from an EMBL/GenBank/DDBJ whole genome shotgun (WGS) entry which is preliminary data.</text>
</comment>
<dbReference type="AlphaFoldDB" id="A0A0S4SVX6"/>
<gene>
    <name evidence="1" type="ORF">ERS686654_02120</name>
</gene>
<evidence type="ECO:0000313" key="1">
    <source>
        <dbReference type="EMBL" id="CUU90475.1"/>
    </source>
</evidence>
<name>A0A0S4SVX6_CAMHY</name>
<accession>A0A0S4SVX6</accession>
<organism evidence="1 2">
    <name type="scientific">Campylobacter hyointestinalis subsp. hyointestinalis</name>
    <dbReference type="NCBI Taxonomy" id="91352"/>
    <lineage>
        <taxon>Bacteria</taxon>
        <taxon>Pseudomonadati</taxon>
        <taxon>Campylobacterota</taxon>
        <taxon>Epsilonproteobacteria</taxon>
        <taxon>Campylobacterales</taxon>
        <taxon>Campylobacteraceae</taxon>
        <taxon>Campylobacter</taxon>
    </lineage>
</organism>
<protein>
    <submittedName>
        <fullName evidence="1">Uncharacterized protein</fullName>
    </submittedName>
</protein>
<dbReference type="EMBL" id="FAVB01000009">
    <property type="protein sequence ID" value="CUU90475.1"/>
    <property type="molecule type" value="Genomic_DNA"/>
</dbReference>
<dbReference type="RefSeq" id="WP_196479808.1">
    <property type="nucleotide sequence ID" value="NZ_FAVB01000009.1"/>
</dbReference>
<reference evidence="1 2" key="1">
    <citation type="submission" date="2015-11" db="EMBL/GenBank/DDBJ databases">
        <authorList>
            <consortium name="Pathogen Informatics"/>
        </authorList>
    </citation>
    <scope>NUCLEOTIDE SEQUENCE [LARGE SCALE GENOMIC DNA]</scope>
    <source>
        <strain evidence="1 2">006A-0059</strain>
    </source>
</reference>
<proteinExistence type="predicted"/>
<evidence type="ECO:0000313" key="2">
    <source>
        <dbReference type="Proteomes" id="UP000052237"/>
    </source>
</evidence>
<dbReference type="Proteomes" id="UP000052237">
    <property type="component" value="Unassembled WGS sequence"/>
</dbReference>